<dbReference type="AlphaFoldDB" id="M3G1G6"/>
<reference evidence="1 2" key="1">
    <citation type="submission" date="2013-01" db="EMBL/GenBank/DDBJ databases">
        <authorList>
            <person name="Harkins D.M."/>
            <person name="Durkin A.S."/>
            <person name="Brinkac L.M."/>
            <person name="Haft D.H."/>
            <person name="Selengut J.D."/>
            <person name="Sanka R."/>
            <person name="DePew J."/>
            <person name="Purushe J."/>
            <person name="Tulsiani S.M."/>
            <person name="Graham G.C."/>
            <person name="Burns M.-A."/>
            <person name="Dohnt M.F."/>
            <person name="Smythe L.D."/>
            <person name="McKay D.B."/>
            <person name="Craig S.B."/>
            <person name="Vinetz J.M."/>
            <person name="Sutton G.G."/>
            <person name="Nierman W.C."/>
            <person name="Fouts D.E."/>
        </authorList>
    </citation>
    <scope>NUCLEOTIDE SEQUENCE [LARGE SCALE GENOMIC DNA]</scope>
    <source>
        <strain evidence="1 2">LT2116</strain>
    </source>
</reference>
<accession>M3G1G6</accession>
<proteinExistence type="predicted"/>
<comment type="caution">
    <text evidence="1">The sequence shown here is derived from an EMBL/GenBank/DDBJ whole genome shotgun (WGS) entry which is preliminary data.</text>
</comment>
<dbReference type="Proteomes" id="UP000011770">
    <property type="component" value="Unassembled WGS sequence"/>
</dbReference>
<gene>
    <name evidence="1" type="ORF">LEP1GSC188_1491</name>
</gene>
<name>M3G1G6_9LEPT</name>
<protein>
    <submittedName>
        <fullName evidence="1">Uncharacterized protein</fullName>
    </submittedName>
</protein>
<sequence>MKFRTHMFSTSVKFRKSLILLFLAKNPILKIMVMILPW</sequence>
<dbReference type="EMBL" id="AHOR02000076">
    <property type="protein sequence ID" value="EMF79779.1"/>
    <property type="molecule type" value="Genomic_DNA"/>
</dbReference>
<organism evidence="1 2">
    <name type="scientific">Leptospira weilii serovar Topaz str. LT2116</name>
    <dbReference type="NCBI Taxonomy" id="1088540"/>
    <lineage>
        <taxon>Bacteria</taxon>
        <taxon>Pseudomonadati</taxon>
        <taxon>Spirochaetota</taxon>
        <taxon>Spirochaetia</taxon>
        <taxon>Leptospirales</taxon>
        <taxon>Leptospiraceae</taxon>
        <taxon>Leptospira</taxon>
    </lineage>
</organism>
<evidence type="ECO:0000313" key="2">
    <source>
        <dbReference type="Proteomes" id="UP000011770"/>
    </source>
</evidence>
<evidence type="ECO:0000313" key="1">
    <source>
        <dbReference type="EMBL" id="EMF79779.1"/>
    </source>
</evidence>